<dbReference type="Gene3D" id="3.30.420.40">
    <property type="match status" value="2"/>
</dbReference>
<keyword evidence="3" id="KW-1185">Reference proteome</keyword>
<organism evidence="2 3">
    <name type="scientific">Planobispora siamensis</name>
    <dbReference type="NCBI Taxonomy" id="936338"/>
    <lineage>
        <taxon>Bacteria</taxon>
        <taxon>Bacillati</taxon>
        <taxon>Actinomycetota</taxon>
        <taxon>Actinomycetes</taxon>
        <taxon>Streptosporangiales</taxon>
        <taxon>Streptosporangiaceae</taxon>
        <taxon>Planobispora</taxon>
    </lineage>
</organism>
<dbReference type="Pfam" id="PF00480">
    <property type="entry name" value="ROK"/>
    <property type="match status" value="1"/>
</dbReference>
<dbReference type="AlphaFoldDB" id="A0A8J3SJE3"/>
<dbReference type="Gene3D" id="1.10.10.10">
    <property type="entry name" value="Winged helix-like DNA-binding domain superfamily/Winged helix DNA-binding domain"/>
    <property type="match status" value="1"/>
</dbReference>
<dbReference type="Proteomes" id="UP000619788">
    <property type="component" value="Unassembled WGS sequence"/>
</dbReference>
<comment type="similarity">
    <text evidence="1">Belongs to the ROK (NagC/XylR) family.</text>
</comment>
<gene>
    <name evidence="2" type="ORF">Psi01_13630</name>
</gene>
<dbReference type="InterPro" id="IPR036388">
    <property type="entry name" value="WH-like_DNA-bd_sf"/>
</dbReference>
<dbReference type="SUPFAM" id="SSF53067">
    <property type="entry name" value="Actin-like ATPase domain"/>
    <property type="match status" value="1"/>
</dbReference>
<proteinExistence type="inferred from homology"/>
<name>A0A8J3SJE3_9ACTN</name>
<reference evidence="2 3" key="1">
    <citation type="submission" date="2021-01" db="EMBL/GenBank/DDBJ databases">
        <title>Whole genome shotgun sequence of Planobispora siamensis NBRC 107568.</title>
        <authorList>
            <person name="Komaki H."/>
            <person name="Tamura T."/>
        </authorList>
    </citation>
    <scope>NUCLEOTIDE SEQUENCE [LARGE SCALE GENOMIC DNA]</scope>
    <source>
        <strain evidence="2 3">NBRC 107568</strain>
    </source>
</reference>
<evidence type="ECO:0000256" key="1">
    <source>
        <dbReference type="ARBA" id="ARBA00006479"/>
    </source>
</evidence>
<protein>
    <submittedName>
        <fullName evidence="2">Xylose repressor</fullName>
    </submittedName>
</protein>
<dbReference type="InterPro" id="IPR036390">
    <property type="entry name" value="WH_DNA-bd_sf"/>
</dbReference>
<dbReference type="InterPro" id="IPR000600">
    <property type="entry name" value="ROK"/>
</dbReference>
<evidence type="ECO:0000313" key="3">
    <source>
        <dbReference type="Proteomes" id="UP000619788"/>
    </source>
</evidence>
<dbReference type="PANTHER" id="PTHR18964">
    <property type="entry name" value="ROK (REPRESSOR, ORF, KINASE) FAMILY"/>
    <property type="match status" value="1"/>
</dbReference>
<dbReference type="PANTHER" id="PTHR18964:SF149">
    <property type="entry name" value="BIFUNCTIONAL UDP-N-ACETYLGLUCOSAMINE 2-EPIMERASE_N-ACETYLMANNOSAMINE KINASE"/>
    <property type="match status" value="1"/>
</dbReference>
<evidence type="ECO:0000313" key="2">
    <source>
        <dbReference type="EMBL" id="GIH90733.1"/>
    </source>
</evidence>
<comment type="caution">
    <text evidence="2">The sequence shown here is derived from an EMBL/GenBank/DDBJ whole genome shotgun (WGS) entry which is preliminary data.</text>
</comment>
<dbReference type="InterPro" id="IPR043129">
    <property type="entry name" value="ATPase_NBD"/>
</dbReference>
<accession>A0A8J3SJE3</accession>
<dbReference type="SUPFAM" id="SSF46785">
    <property type="entry name" value="Winged helix' DNA-binding domain"/>
    <property type="match status" value="1"/>
</dbReference>
<sequence>MLDVLRHVHLHPQTTRAELARDLGLSRGSAAEILARLRALDLVEETAAEPTGARGRPTRTVRRHERGPVVAAVDVSYESWRLAVAHLGGGLEPLRRERYGGQPAEDVLARISQALREARTAFGPRLRAVGVSMPGTVSGGRLVESATIGWRDVEVAERLRIAPVPVVIGNDATMAGVAEARRGAATGADVALHVAVEVGVGGVVLEHGRATTGSTGAGGEFGHLPFGDPDRPCPCGAHGCWDLEVDGRALARILGAPPPAAPRSAADAVLRRAGEGDPAALAAVDRVARNLGRGIGGLVNALDPRIVTLSGVAAALLDQAGDSVRAAYLSGLMRFRRHDPPPLIRAAFPRDGSLRGAAELAFDTVLSEAGLDSWRADVRPADARPAPETA</sequence>
<dbReference type="EMBL" id="BOOJ01000012">
    <property type="protein sequence ID" value="GIH90733.1"/>
    <property type="molecule type" value="Genomic_DNA"/>
</dbReference>